<dbReference type="InterPro" id="IPR005094">
    <property type="entry name" value="Endonuclease_MobA/VirD2"/>
</dbReference>
<evidence type="ECO:0000256" key="1">
    <source>
        <dbReference type="SAM" id="MobiDB-lite"/>
    </source>
</evidence>
<gene>
    <name evidence="3" type="ORF">NP590_17705</name>
</gene>
<organism evidence="3 4">
    <name type="scientific">Methylomonas subterranea</name>
    <dbReference type="NCBI Taxonomy" id="2952225"/>
    <lineage>
        <taxon>Bacteria</taxon>
        <taxon>Pseudomonadati</taxon>
        <taxon>Pseudomonadota</taxon>
        <taxon>Gammaproteobacteria</taxon>
        <taxon>Methylococcales</taxon>
        <taxon>Methylococcaceae</taxon>
        <taxon>Methylomonas</taxon>
    </lineage>
</organism>
<protein>
    <submittedName>
        <fullName evidence="3">MobA/MobL family protein</fullName>
    </submittedName>
</protein>
<feature type="compositionally biased region" description="Basic and acidic residues" evidence="1">
    <location>
        <begin position="382"/>
        <end position="393"/>
    </location>
</feature>
<accession>A0ABT1TL56</accession>
<evidence type="ECO:0000313" key="3">
    <source>
        <dbReference type="EMBL" id="MCQ8105948.1"/>
    </source>
</evidence>
<dbReference type="Proteomes" id="UP001524499">
    <property type="component" value="Unassembled WGS sequence"/>
</dbReference>
<feature type="region of interest" description="Disordered" evidence="1">
    <location>
        <begin position="240"/>
        <end position="259"/>
    </location>
</feature>
<feature type="region of interest" description="Disordered" evidence="1">
    <location>
        <begin position="365"/>
        <end position="393"/>
    </location>
</feature>
<reference evidence="3 4" key="1">
    <citation type="submission" date="2022-07" db="EMBL/GenBank/DDBJ databases">
        <title>Methylomonas rivi sp. nov., Methylomonas rosea sp. nov., Methylomonas aureus sp. nov. and Methylomonas subterranea sp. nov., four novel methanotrophs isolated from a freshwater creek and the deep terrestrial subsurface.</title>
        <authorList>
            <person name="Abin C."/>
            <person name="Sankaranarayanan K."/>
            <person name="Garner C."/>
            <person name="Sindelar R."/>
            <person name="Kotary K."/>
            <person name="Garner R."/>
            <person name="Barclay S."/>
            <person name="Lawson P."/>
            <person name="Krumholz L."/>
        </authorList>
    </citation>
    <scope>NUCLEOTIDE SEQUENCE [LARGE SCALE GENOMIC DNA]</scope>
    <source>
        <strain evidence="3 4">SURF-2</strain>
    </source>
</reference>
<dbReference type="EMBL" id="JANIBJ010000042">
    <property type="protein sequence ID" value="MCQ8105948.1"/>
    <property type="molecule type" value="Genomic_DNA"/>
</dbReference>
<keyword evidence="4" id="KW-1185">Reference proteome</keyword>
<comment type="caution">
    <text evidence="3">The sequence shown here is derived from an EMBL/GenBank/DDBJ whole genome shotgun (WGS) entry which is preliminary data.</text>
</comment>
<name>A0ABT1TL56_9GAMM</name>
<feature type="domain" description="MobA/VirD2-like nuclease" evidence="2">
    <location>
        <begin position="129"/>
        <end position="229"/>
    </location>
</feature>
<feature type="region of interest" description="Disordered" evidence="1">
    <location>
        <begin position="1"/>
        <end position="44"/>
    </location>
</feature>
<dbReference type="Gene3D" id="3.30.930.30">
    <property type="match status" value="1"/>
</dbReference>
<evidence type="ECO:0000313" key="4">
    <source>
        <dbReference type="Proteomes" id="UP001524499"/>
    </source>
</evidence>
<dbReference type="RefSeq" id="WP_256603986.1">
    <property type="nucleotide sequence ID" value="NZ_JANIBJ010000042.1"/>
</dbReference>
<evidence type="ECO:0000259" key="2">
    <source>
        <dbReference type="Pfam" id="PF03432"/>
    </source>
</evidence>
<dbReference type="Pfam" id="PF03432">
    <property type="entry name" value="Relaxase"/>
    <property type="match status" value="1"/>
</dbReference>
<sequence length="393" mass="43692">MAKKRTVRIARDKDAQGLNIGSRGRKGPQAPRAGRPLFDPSSRASMDALRRTLDRVPEVMVKVTGGGRDSGTAEAHIDYIDRHGELDVLTDDGDTLKGRDVSGFLVKDWKLDTVINQRHREAPEAGEKDKRAKLVHNIVLSMPHGAPPQKVLDAAQFFARENFAFSHRYAMVLHDPATDPKHEKTESGKNPHVHLVVKAVSETGERLYIRKNTLQEWREQFAQALRDRGVEANATPAAIRGKGRSSTKGAMHQHQERIEKWQRDPEANKKPIESSYLQSQVETALNEVVNGVAPDMSGKKTLESTRTNVVADWYATAHALRAAGMDNDAIAVEAFIEKLPKVKTDYEVLRDRVAKDKNRLQVAIGQTPKATGVEQMPAVDKQSQDVDHLAPSR</sequence>
<proteinExistence type="predicted"/>